<evidence type="ECO:0000256" key="7">
    <source>
        <dbReference type="SAM" id="MobiDB-lite"/>
    </source>
</evidence>
<organism evidence="8 9">
    <name type="scientific">Silurus asotus</name>
    <name type="common">Amur catfish</name>
    <name type="synonym">Parasilurus asotus</name>
    <dbReference type="NCBI Taxonomy" id="30991"/>
    <lineage>
        <taxon>Eukaryota</taxon>
        <taxon>Metazoa</taxon>
        <taxon>Chordata</taxon>
        <taxon>Craniata</taxon>
        <taxon>Vertebrata</taxon>
        <taxon>Euteleostomi</taxon>
        <taxon>Actinopterygii</taxon>
        <taxon>Neopterygii</taxon>
        <taxon>Teleostei</taxon>
        <taxon>Ostariophysi</taxon>
        <taxon>Siluriformes</taxon>
        <taxon>Siluridae</taxon>
        <taxon>Silurus</taxon>
    </lineage>
</organism>
<evidence type="ECO:0000313" key="8">
    <source>
        <dbReference type="EMBL" id="KAI5618927.1"/>
    </source>
</evidence>
<dbReference type="InterPro" id="IPR003195">
    <property type="entry name" value="TFIID_TAF13"/>
</dbReference>
<comment type="similarity">
    <text evidence="6">Belongs to the SPT3 family.</text>
</comment>
<evidence type="ECO:0000256" key="1">
    <source>
        <dbReference type="ARBA" id="ARBA00004123"/>
    </source>
</evidence>
<dbReference type="EMBL" id="MU551677">
    <property type="protein sequence ID" value="KAI5618927.1"/>
    <property type="molecule type" value="Genomic_DNA"/>
</dbReference>
<dbReference type="GO" id="GO:0003713">
    <property type="term" value="F:transcription coactivator activity"/>
    <property type="evidence" value="ECO:0007669"/>
    <property type="project" value="TreeGrafter"/>
</dbReference>
<proteinExistence type="inferred from homology"/>
<dbReference type="Gene3D" id="1.10.20.10">
    <property type="entry name" value="Histone, subunit A"/>
    <property type="match status" value="1"/>
</dbReference>
<dbReference type="FunFam" id="1.10.20.10:FF:000023">
    <property type="entry name" value="transcription initiation protein SPT3 homolog"/>
    <property type="match status" value="1"/>
</dbReference>
<dbReference type="PANTHER" id="PTHR11380">
    <property type="entry name" value="TRANSCRIPTION INITIATION FACTOR TFIID/SUPT3-RELATED"/>
    <property type="match status" value="1"/>
</dbReference>
<keyword evidence="3" id="KW-0010">Activator</keyword>
<reference evidence="8" key="1">
    <citation type="submission" date="2018-07" db="EMBL/GenBank/DDBJ databases">
        <title>Comparative genomics of catfishes provides insights into carnivory and benthic adaptation.</title>
        <authorList>
            <person name="Zhang Y."/>
            <person name="Wang D."/>
            <person name="Peng Z."/>
            <person name="Zheng S."/>
            <person name="Shao F."/>
            <person name="Tao W."/>
        </authorList>
    </citation>
    <scope>NUCLEOTIDE SEQUENCE</scope>
    <source>
        <strain evidence="8">Chongqing</strain>
    </source>
</reference>
<dbReference type="AlphaFoldDB" id="A0AAD5FKJ1"/>
<dbReference type="GO" id="GO:0005634">
    <property type="term" value="C:nucleus"/>
    <property type="evidence" value="ECO:0007669"/>
    <property type="project" value="UniProtKB-SubCell"/>
</dbReference>
<dbReference type="GO" id="GO:0006366">
    <property type="term" value="P:transcription by RNA polymerase II"/>
    <property type="evidence" value="ECO:0007669"/>
    <property type="project" value="InterPro"/>
</dbReference>
<accession>A0AAD5FKJ1</accession>
<dbReference type="PANTHER" id="PTHR11380:SF16">
    <property type="entry name" value="TRANSCRIPTION INITIATION PROTEIN SPT3 HOMOLOG"/>
    <property type="match status" value="1"/>
</dbReference>
<feature type="region of interest" description="Disordered" evidence="7">
    <location>
        <begin position="1"/>
        <end position="20"/>
    </location>
</feature>
<dbReference type="InterPro" id="IPR009072">
    <property type="entry name" value="Histone-fold"/>
</dbReference>
<feature type="region of interest" description="Disordered" evidence="7">
    <location>
        <begin position="271"/>
        <end position="331"/>
    </location>
</feature>
<dbReference type="CDD" id="cd07978">
    <property type="entry name" value="HFD_TAF13"/>
    <property type="match status" value="1"/>
</dbReference>
<feature type="compositionally biased region" description="Polar residues" evidence="7">
    <location>
        <begin position="298"/>
        <end position="309"/>
    </location>
</feature>
<dbReference type="Proteomes" id="UP001205998">
    <property type="component" value="Unassembled WGS sequence"/>
</dbReference>
<protein>
    <submittedName>
        <fullName evidence="8">Transcription initiation protein SPT3-like isoform X1</fullName>
    </submittedName>
</protein>
<dbReference type="GO" id="GO:0046982">
    <property type="term" value="F:protein heterodimerization activity"/>
    <property type="evidence" value="ECO:0007669"/>
    <property type="project" value="InterPro"/>
</dbReference>
<dbReference type="Pfam" id="PF02269">
    <property type="entry name" value="TFIID-18kDa"/>
    <property type="match status" value="1"/>
</dbReference>
<evidence type="ECO:0000256" key="5">
    <source>
        <dbReference type="ARBA" id="ARBA00023242"/>
    </source>
</evidence>
<evidence type="ECO:0000256" key="6">
    <source>
        <dbReference type="ARBA" id="ARBA00061274"/>
    </source>
</evidence>
<dbReference type="GO" id="GO:0006357">
    <property type="term" value="P:regulation of transcription by RNA polymerase II"/>
    <property type="evidence" value="ECO:0007669"/>
    <property type="project" value="UniProtKB-ARBA"/>
</dbReference>
<name>A0AAD5FKJ1_SILAS</name>
<keyword evidence="4" id="KW-0804">Transcription</keyword>
<evidence type="ECO:0000256" key="2">
    <source>
        <dbReference type="ARBA" id="ARBA00023015"/>
    </source>
</evidence>
<keyword evidence="5" id="KW-0539">Nucleus</keyword>
<feature type="compositionally biased region" description="Low complexity" evidence="7">
    <location>
        <begin position="1"/>
        <end position="18"/>
    </location>
</feature>
<dbReference type="SUPFAM" id="SSF47113">
    <property type="entry name" value="Histone-fold"/>
    <property type="match status" value="1"/>
</dbReference>
<evidence type="ECO:0000256" key="4">
    <source>
        <dbReference type="ARBA" id="ARBA00023163"/>
    </source>
</evidence>
<sequence length="459" mass="51481">MSNSAASPMAASSTSMAARGSGKPISFIPELQSMMFALGDSRRPLHETAALVEDIVHTQLINMLHQAAEVALLRGARVISPEDLIFLMRKDKKKLRRLLKYMQFRDYKSKLMKTLDDEEPLDSDKFSSSSANKRQKLVLDFLGSIDQTGEFLTLLEDEELDDVKQERMERLEKQTRNMDSAQYAEFCESRQLSFSKKLSKFREWLDCSSLDLKPNGVSMEILSYLAYETVAQIVDLALLVKQDMTPKTGDPFIHAISATFLQYHSYGAETASAKREMDSPENTPPSTPSSGHQAKLHSVNQGDGSICQDSSSKSKQRKRKRSAAACGAEAQSSAIQPGHIREAIRRYSHKIGPLSPFSDSVPYLWFARVSLYREICAKDSRRRSDASQLLFIAPSSPYLTVRTDISCCAAGMHRTKGFNRAVPFSVPHKRSTKCPIEPVLCLRISRSILRAGTRRCFLF</sequence>
<evidence type="ECO:0000313" key="9">
    <source>
        <dbReference type="Proteomes" id="UP001205998"/>
    </source>
</evidence>
<keyword evidence="9" id="KW-1185">Reference proteome</keyword>
<gene>
    <name evidence="8" type="ORF">C0J50_21598</name>
</gene>
<dbReference type="GO" id="GO:0000124">
    <property type="term" value="C:SAGA complex"/>
    <property type="evidence" value="ECO:0007669"/>
    <property type="project" value="UniProtKB-ARBA"/>
</dbReference>
<evidence type="ECO:0000256" key="3">
    <source>
        <dbReference type="ARBA" id="ARBA00023159"/>
    </source>
</evidence>
<keyword evidence="2" id="KW-0805">Transcription regulation</keyword>
<comment type="subcellular location">
    <subcellularLocation>
        <location evidence="1">Nucleus</location>
    </subcellularLocation>
</comment>
<comment type="caution">
    <text evidence="8">The sequence shown here is derived from an EMBL/GenBank/DDBJ whole genome shotgun (WGS) entry which is preliminary data.</text>
</comment>